<sequence>MRKENMEDIRPTEQSCQVNRKHAPPAVPLRKKNSPLFKAEARKSEPVAKKEIQTYLQSEKMNKEGIDHIKPLETNSEKSAAAEEDLAPLPGPITATMKVKDLARMFSVMMDEEKAAWPKETFREKLKHSQVKHFGQRLSAVQTQEPTAQRNMEEQISMQSATDAWRTPKASAAAEVVQQETPSSLFGAAKSGSVTGMKVKELAQMFSEKEAAAKEKDPEHELNQVDEVQTEGILLTTPQTTAVQPKQEEQKPTRALSDSTSVITTSDPAAKPDKKHKPVRKAVQTYGHSSGS</sequence>
<organism evidence="2">
    <name type="scientific">Nothobranchius kuhntae</name>
    <name type="common">Beira killifish</name>
    <dbReference type="NCBI Taxonomy" id="321403"/>
    <lineage>
        <taxon>Eukaryota</taxon>
        <taxon>Metazoa</taxon>
        <taxon>Chordata</taxon>
        <taxon>Craniata</taxon>
        <taxon>Vertebrata</taxon>
        <taxon>Euteleostomi</taxon>
        <taxon>Actinopterygii</taxon>
        <taxon>Neopterygii</taxon>
        <taxon>Teleostei</taxon>
        <taxon>Neoteleostei</taxon>
        <taxon>Acanthomorphata</taxon>
        <taxon>Ovalentaria</taxon>
        <taxon>Atherinomorphae</taxon>
        <taxon>Cyprinodontiformes</taxon>
        <taxon>Nothobranchiidae</taxon>
        <taxon>Nothobranchius</taxon>
    </lineage>
</organism>
<name>A0A1A8I913_NOTKU</name>
<gene>
    <name evidence="2" type="primary">SI:DKEY-27M7.4</name>
</gene>
<evidence type="ECO:0000256" key="1">
    <source>
        <dbReference type="SAM" id="MobiDB-lite"/>
    </source>
</evidence>
<feature type="compositionally biased region" description="Basic and acidic residues" evidence="1">
    <location>
        <begin position="209"/>
        <end position="223"/>
    </location>
</feature>
<feature type="region of interest" description="Disordered" evidence="1">
    <location>
        <begin position="209"/>
        <end position="292"/>
    </location>
</feature>
<feature type="compositionally biased region" description="Basic residues" evidence="1">
    <location>
        <begin position="19"/>
        <end position="33"/>
    </location>
</feature>
<feature type="compositionally biased region" description="Basic and acidic residues" evidence="1">
    <location>
        <begin position="39"/>
        <end position="48"/>
    </location>
</feature>
<feature type="compositionally biased region" description="Basic and acidic residues" evidence="1">
    <location>
        <begin position="1"/>
        <end position="11"/>
    </location>
</feature>
<feature type="non-terminal residue" evidence="2">
    <location>
        <position position="292"/>
    </location>
</feature>
<reference evidence="2" key="2">
    <citation type="submission" date="2016-06" db="EMBL/GenBank/DDBJ databases">
        <title>The genome of a short-lived fish provides insights into sex chromosome evolution and the genetic control of aging.</title>
        <authorList>
            <person name="Reichwald K."/>
            <person name="Felder M."/>
            <person name="Petzold A."/>
            <person name="Koch P."/>
            <person name="Groth M."/>
            <person name="Platzer M."/>
        </authorList>
    </citation>
    <scope>NUCLEOTIDE SEQUENCE</scope>
    <source>
        <tissue evidence="2">Brain</tissue>
    </source>
</reference>
<feature type="region of interest" description="Disordered" evidence="1">
    <location>
        <begin position="1"/>
        <end position="48"/>
    </location>
</feature>
<evidence type="ECO:0000313" key="2">
    <source>
        <dbReference type="EMBL" id="SBQ92576.1"/>
    </source>
</evidence>
<protein>
    <submittedName>
        <fullName evidence="2">Si:dkey-27m7.4</fullName>
    </submittedName>
</protein>
<reference evidence="2" key="1">
    <citation type="submission" date="2016-05" db="EMBL/GenBank/DDBJ databases">
        <authorList>
            <person name="Lavstsen T."/>
            <person name="Jespersen J.S."/>
        </authorList>
    </citation>
    <scope>NUCLEOTIDE SEQUENCE</scope>
    <source>
        <tissue evidence="2">Brain</tissue>
    </source>
</reference>
<dbReference type="EMBL" id="HAED01006528">
    <property type="protein sequence ID" value="SBQ92576.1"/>
    <property type="molecule type" value="Transcribed_RNA"/>
</dbReference>
<accession>A0A1A8I913</accession>
<dbReference type="AlphaFoldDB" id="A0A1A8I913"/>
<feature type="compositionally biased region" description="Polar residues" evidence="1">
    <location>
        <begin position="256"/>
        <end position="266"/>
    </location>
</feature>
<proteinExistence type="predicted"/>
<feature type="region of interest" description="Disordered" evidence="1">
    <location>
        <begin position="70"/>
        <end position="92"/>
    </location>
</feature>